<dbReference type="PROSITE" id="PS51186">
    <property type="entry name" value="GNAT"/>
    <property type="match status" value="1"/>
</dbReference>
<evidence type="ECO:0000259" key="1">
    <source>
        <dbReference type="PROSITE" id="PS51186"/>
    </source>
</evidence>
<dbReference type="SUPFAM" id="SSF55729">
    <property type="entry name" value="Acyl-CoA N-acyltransferases (Nat)"/>
    <property type="match status" value="1"/>
</dbReference>
<feature type="domain" description="N-acetyltransferase" evidence="1">
    <location>
        <begin position="18"/>
        <end position="165"/>
    </location>
</feature>
<evidence type="ECO:0000313" key="2">
    <source>
        <dbReference type="EMBL" id="GBD68904.1"/>
    </source>
</evidence>
<dbReference type="Proteomes" id="UP000236214">
    <property type="component" value="Unassembled WGS sequence"/>
</dbReference>
<dbReference type="InterPro" id="IPR016181">
    <property type="entry name" value="Acyl_CoA_acyltransferase"/>
</dbReference>
<dbReference type="InterPro" id="IPR000182">
    <property type="entry name" value="GNAT_dom"/>
</dbReference>
<dbReference type="InterPro" id="IPR052777">
    <property type="entry name" value="Acetyltransferase_Enz"/>
</dbReference>
<proteinExistence type="predicted"/>
<sequence length="165" mass="19534">MEVTKIAIKLIPAYEYPYEINKLFSEYTHMLVTQNEEMKNYLTIQNYSGELENLERIYGLPEGRLYLAYYDSKLAGCIGLKKLDNHYCEMKRLYVRPVFRRKHVGAHLIEKIIEDARQIGYKHILLDTLPSLKAAVVNYKKHGFYEIENYNDNPIENSIYMQLDL</sequence>
<comment type="caution">
    <text evidence="2">The sequence shown here is derived from an EMBL/GenBank/DDBJ whole genome shotgun (WGS) entry which is preliminary data.</text>
</comment>
<keyword evidence="3" id="KW-1185">Reference proteome</keyword>
<dbReference type="Gene3D" id="3.40.630.30">
    <property type="match status" value="1"/>
</dbReference>
<name>A0A2H6CVA5_TETHA</name>
<keyword evidence="2" id="KW-0808">Transferase</keyword>
<dbReference type="Pfam" id="PF00583">
    <property type="entry name" value="Acetyltransf_1"/>
    <property type="match status" value="1"/>
</dbReference>
<gene>
    <name evidence="2" type="ORF">TEHN7118_1710</name>
</gene>
<reference evidence="2 3" key="1">
    <citation type="submission" date="2016-05" db="EMBL/GenBank/DDBJ databases">
        <title>Whole genome sequencing of Tetragenococcus halophilus subsp. halophilus NISL 7118.</title>
        <authorList>
            <person name="Shiwa Y."/>
            <person name="Nishimura I."/>
            <person name="Yoshikawa H."/>
            <person name="Koyama Y."/>
            <person name="Oguma T."/>
        </authorList>
    </citation>
    <scope>NUCLEOTIDE SEQUENCE [LARGE SCALE GENOMIC DNA]</scope>
    <source>
        <strain evidence="2 3">NISL 7118</strain>
    </source>
</reference>
<dbReference type="EMBL" id="BDEC01000076">
    <property type="protein sequence ID" value="GBD68904.1"/>
    <property type="molecule type" value="Genomic_DNA"/>
</dbReference>
<dbReference type="CDD" id="cd04301">
    <property type="entry name" value="NAT_SF"/>
    <property type="match status" value="1"/>
</dbReference>
<accession>A0A2H6CVA5</accession>
<organism evidence="2 3">
    <name type="scientific">Tetragenococcus halophilus subsp. halophilus</name>
    <dbReference type="NCBI Taxonomy" id="1513897"/>
    <lineage>
        <taxon>Bacteria</taxon>
        <taxon>Bacillati</taxon>
        <taxon>Bacillota</taxon>
        <taxon>Bacilli</taxon>
        <taxon>Lactobacillales</taxon>
        <taxon>Enterococcaceae</taxon>
        <taxon>Tetragenococcus</taxon>
    </lineage>
</organism>
<dbReference type="GO" id="GO:0016747">
    <property type="term" value="F:acyltransferase activity, transferring groups other than amino-acyl groups"/>
    <property type="evidence" value="ECO:0007669"/>
    <property type="project" value="InterPro"/>
</dbReference>
<dbReference type="PANTHER" id="PTHR43305:SF1">
    <property type="entry name" value="FAMILY N-ACETYLTRANSFERASE, PUTATIVE (AFU_ORTHOLOGUE AFUA_2G01380)-RELATED"/>
    <property type="match status" value="1"/>
</dbReference>
<evidence type="ECO:0000313" key="3">
    <source>
        <dbReference type="Proteomes" id="UP000236214"/>
    </source>
</evidence>
<dbReference type="PANTHER" id="PTHR43305">
    <property type="entry name" value="FAMILY N-ACETYLTRANSFERASE, PUTATIVE (AFU_ORTHOLOGUE AFUA_2G01380)-RELATED"/>
    <property type="match status" value="1"/>
</dbReference>
<dbReference type="AlphaFoldDB" id="A0A2H6CVA5"/>
<protein>
    <submittedName>
        <fullName evidence="2">Putative acetyltransferase</fullName>
    </submittedName>
</protein>